<accession>A0A4R8SHF0</accession>
<name>A0A4R8SHF0_9MYCO</name>
<evidence type="ECO:0008006" key="5">
    <source>
        <dbReference type="Google" id="ProtNLM"/>
    </source>
</evidence>
<evidence type="ECO:0000313" key="2">
    <source>
        <dbReference type="EMBL" id="TEA05432.1"/>
    </source>
</evidence>
<keyword evidence="3" id="KW-1185">Reference proteome</keyword>
<dbReference type="EMBL" id="PECK01000003">
    <property type="protein sequence ID" value="TDZ96337.1"/>
    <property type="molecule type" value="Genomic_DNA"/>
</dbReference>
<evidence type="ECO:0000313" key="1">
    <source>
        <dbReference type="EMBL" id="TDZ96337.1"/>
    </source>
</evidence>
<dbReference type="Proteomes" id="UP000295685">
    <property type="component" value="Unassembled WGS sequence"/>
</dbReference>
<dbReference type="GO" id="GO:0043531">
    <property type="term" value="F:ADP binding"/>
    <property type="evidence" value="ECO:0007669"/>
    <property type="project" value="InterPro"/>
</dbReference>
<gene>
    <name evidence="2" type="ORF">CCUG60883_02738</name>
    <name evidence="1" type="ORF">CCUG60885_02481</name>
</gene>
<dbReference type="EMBL" id="PECM01000008">
    <property type="protein sequence ID" value="TEA05432.1"/>
    <property type="molecule type" value="Genomic_DNA"/>
</dbReference>
<dbReference type="InterPro" id="IPR027417">
    <property type="entry name" value="P-loop_NTPase"/>
</dbReference>
<dbReference type="Gene3D" id="3.40.50.300">
    <property type="entry name" value="P-loop containing nucleotide triphosphate hydrolases"/>
    <property type="match status" value="1"/>
</dbReference>
<sequence>MAGGNQSAWGYRYQYLATIERFLRYLRDHLGELANIALLVEPTNLATLGFAQDDDIVDFAIENDEVVVERTQVKSSRDPSQNRLAPLESDRVFQRLEGVEASRSVLLTNRPLGPGLEERCVLASSTDIQDEWSHYIADGVIVVDKRSFEDLATSIEDMIRQFRQDQHLGLSDVSCRVIAKLLLDRVFQSATGDAPSRFDALAFVKFLSMPDNEIAHTVGNFDWGIPVGGLPTLPPTVPRLALLEVMQATVGQLPEQHQPEILIAIGQTGYGKSALAAHFCHLNRTSYEFICWIPCGVPNLIVSEIRRLTEELTRTTIAPGVDPSGRFREALASHRGPWLVVFDSAAQRGDIERFLPTQGNGAVVVTTTNETGWWPEATTLAVEPFTEAEALACFASYSGLDSASSTGAAAREVVERLGYIPLAISMAGVYFRNANGTVEELSVGYFDQLDALDDIGSIPPGYEQNRTAFAAIEHAIRNLGVGLGASDTPDALAVERLLYRASLISPTLIPLNYLIASTPTYLDINLAYPPKPTFAEAGVLRRYVSIMRTQSIAQRLLMQRDDEELNEASETIEIHALVHEILRRIYLRQTSESQVGHHVIMMMHTLQGWIGEFRLGSLYFVVDQLISHAEALLEEFPTTASLCPVDAEQEVTACYVLNGLRLELSTCKIARGDVYASVNLAREALLELCSLPDGPIREAMALKAASSIVVDLCEGGIDADKLRIWAQYALLAATNCEALGASGASAAYGQAYTVRDSLTMRPAYLADEAIATVIAAFDEMLERDTSDEIRPSEVMRQLHKLLDSGELEGVEPLMATLRSVSNDFDKHVVDCMEVEIALRKGQFDQAFAAIEELLRQELHATYGARPLSRGLAAIWRTIEKMIADGGERTDELREMSPRIRARAEHWHELIGAQTDDDS</sequence>
<evidence type="ECO:0000313" key="3">
    <source>
        <dbReference type="Proteomes" id="UP000294844"/>
    </source>
</evidence>
<protein>
    <recommendedName>
        <fullName evidence="5">NB-ARC domain protein</fullName>
    </recommendedName>
</protein>
<dbReference type="Proteomes" id="UP000294844">
    <property type="component" value="Unassembled WGS sequence"/>
</dbReference>
<proteinExistence type="predicted"/>
<reference evidence="3 4" key="1">
    <citation type="journal article" date="2019" name="Sci. Rep.">
        <title>Extended insight into the Mycobacterium chelonae-abscessus complex through whole genome sequencing of Mycobacterium salmoniphilum outbreak and Mycobacterium salmoniphilum-like strains.</title>
        <authorList>
            <person name="Behra P.R.K."/>
            <person name="Das S."/>
            <person name="Pettersson B.M.F."/>
            <person name="Shirreff L."/>
            <person name="DuCote T."/>
            <person name="Jacobsson K.G."/>
            <person name="Ennis D.G."/>
            <person name="Kirsebom L.A."/>
        </authorList>
    </citation>
    <scope>NUCLEOTIDE SEQUENCE [LARGE SCALE GENOMIC DNA]</scope>
    <source>
        <strain evidence="2 3">CCUG 60883</strain>
        <strain evidence="1 4">CCUG 60885</strain>
    </source>
</reference>
<evidence type="ECO:0000313" key="4">
    <source>
        <dbReference type="Proteomes" id="UP000295685"/>
    </source>
</evidence>
<dbReference type="SUPFAM" id="SSF52540">
    <property type="entry name" value="P-loop containing nucleoside triphosphate hydrolases"/>
    <property type="match status" value="1"/>
</dbReference>
<comment type="caution">
    <text evidence="1">The sequence shown here is derived from an EMBL/GenBank/DDBJ whole genome shotgun (WGS) entry which is preliminary data.</text>
</comment>
<dbReference type="AlphaFoldDB" id="A0A4R8SHF0"/>
<dbReference type="RefSeq" id="WP_134146438.1">
    <property type="nucleotide sequence ID" value="NZ_PECK01000003.1"/>
</dbReference>
<organism evidence="1 4">
    <name type="scientific">Mycobacteroides salmoniphilum</name>
    <dbReference type="NCBI Taxonomy" id="404941"/>
    <lineage>
        <taxon>Bacteria</taxon>
        <taxon>Bacillati</taxon>
        <taxon>Actinomycetota</taxon>
        <taxon>Actinomycetes</taxon>
        <taxon>Mycobacteriales</taxon>
        <taxon>Mycobacteriaceae</taxon>
        <taxon>Mycobacteroides</taxon>
    </lineage>
</organism>